<dbReference type="OrthoDB" id="1150545at2"/>
<evidence type="ECO:0000313" key="3">
    <source>
        <dbReference type="Proteomes" id="UP000030121"/>
    </source>
</evidence>
<accession>A0A0A2MA47</accession>
<dbReference type="Proteomes" id="UP000030121">
    <property type="component" value="Unassembled WGS sequence"/>
</dbReference>
<dbReference type="EMBL" id="JRLW01000008">
    <property type="protein sequence ID" value="KGO89547.1"/>
    <property type="molecule type" value="Genomic_DNA"/>
</dbReference>
<comment type="caution">
    <text evidence="2">The sequence shown here is derived from an EMBL/GenBank/DDBJ whole genome shotgun (WGS) entry which is preliminary data.</text>
</comment>
<evidence type="ECO:0000256" key="1">
    <source>
        <dbReference type="SAM" id="Phobius"/>
    </source>
</evidence>
<feature type="transmembrane region" description="Helical" evidence="1">
    <location>
        <begin position="33"/>
        <end position="54"/>
    </location>
</feature>
<gene>
    <name evidence="2" type="ORF">Q764_07190</name>
</gene>
<dbReference type="eggNOG" id="ENOG502ZSME">
    <property type="taxonomic scope" value="Bacteria"/>
</dbReference>
<keyword evidence="3" id="KW-1185">Reference proteome</keyword>
<dbReference type="AlphaFoldDB" id="A0A0A2MA47"/>
<dbReference type="RefSeq" id="WP_026979345.1">
    <property type="nucleotide sequence ID" value="NZ_AUCZ01000003.1"/>
</dbReference>
<sequence length="161" mass="17769">MKKTNRGLGNPAAVAAVASTSAGQKALDKSMEAIPMVAKWVAALGLIGLTWYLVSNRFVRWDYNNAYPKSNISQAQAEARAEAIYTAMFGIGNGFEIVKQQIAGLNYNGFIMLYNAFGIRKSATNIPFINKDEGTLVEWIQNQFSESEKAQLRFLIGNSFF</sequence>
<evidence type="ECO:0000313" key="2">
    <source>
        <dbReference type="EMBL" id="KGO89547.1"/>
    </source>
</evidence>
<dbReference type="STRING" id="1121899.GCA_000430025_00558"/>
<keyword evidence="1" id="KW-0472">Membrane</keyword>
<keyword evidence="1" id="KW-1133">Transmembrane helix</keyword>
<organism evidence="2 3">
    <name type="scientific">Flavobacterium suncheonense GH29-5 = DSM 17707</name>
    <dbReference type="NCBI Taxonomy" id="1121899"/>
    <lineage>
        <taxon>Bacteria</taxon>
        <taxon>Pseudomonadati</taxon>
        <taxon>Bacteroidota</taxon>
        <taxon>Flavobacteriia</taxon>
        <taxon>Flavobacteriales</taxon>
        <taxon>Flavobacteriaceae</taxon>
        <taxon>Flavobacterium</taxon>
    </lineage>
</organism>
<protein>
    <submittedName>
        <fullName evidence="2">Uncharacterized protein</fullName>
    </submittedName>
</protein>
<proteinExistence type="predicted"/>
<name>A0A0A2MA47_9FLAO</name>
<reference evidence="2 3" key="1">
    <citation type="submission" date="2013-09" db="EMBL/GenBank/DDBJ databases">
        <authorList>
            <person name="Zeng Z."/>
            <person name="Chen C."/>
        </authorList>
    </citation>
    <scope>NUCLEOTIDE SEQUENCE [LARGE SCALE GENOMIC DNA]</scope>
    <source>
        <strain evidence="2 3">GH29-5</strain>
    </source>
</reference>
<keyword evidence="1" id="KW-0812">Transmembrane</keyword>